<dbReference type="EMBL" id="BGZK01001420">
    <property type="protein sequence ID" value="GBP79578.1"/>
    <property type="molecule type" value="Genomic_DNA"/>
</dbReference>
<proteinExistence type="predicted"/>
<name>A0A4C1YTU9_EUMVA</name>
<dbReference type="AlphaFoldDB" id="A0A4C1YTU9"/>
<evidence type="ECO:0000313" key="2">
    <source>
        <dbReference type="Proteomes" id="UP000299102"/>
    </source>
</evidence>
<comment type="caution">
    <text evidence="1">The sequence shown here is derived from an EMBL/GenBank/DDBJ whole genome shotgun (WGS) entry which is preliminary data.</text>
</comment>
<gene>
    <name evidence="1" type="ORF">EVAR_64249_1</name>
</gene>
<reference evidence="1 2" key="1">
    <citation type="journal article" date="2019" name="Commun. Biol.">
        <title>The bagworm genome reveals a unique fibroin gene that provides high tensile strength.</title>
        <authorList>
            <person name="Kono N."/>
            <person name="Nakamura H."/>
            <person name="Ohtoshi R."/>
            <person name="Tomita M."/>
            <person name="Numata K."/>
            <person name="Arakawa K."/>
        </authorList>
    </citation>
    <scope>NUCLEOTIDE SEQUENCE [LARGE SCALE GENOMIC DNA]</scope>
</reference>
<protein>
    <submittedName>
        <fullName evidence="1">Uncharacterized protein</fullName>
    </submittedName>
</protein>
<organism evidence="1 2">
    <name type="scientific">Eumeta variegata</name>
    <name type="common">Bagworm moth</name>
    <name type="synonym">Eumeta japonica</name>
    <dbReference type="NCBI Taxonomy" id="151549"/>
    <lineage>
        <taxon>Eukaryota</taxon>
        <taxon>Metazoa</taxon>
        <taxon>Ecdysozoa</taxon>
        <taxon>Arthropoda</taxon>
        <taxon>Hexapoda</taxon>
        <taxon>Insecta</taxon>
        <taxon>Pterygota</taxon>
        <taxon>Neoptera</taxon>
        <taxon>Endopterygota</taxon>
        <taxon>Lepidoptera</taxon>
        <taxon>Glossata</taxon>
        <taxon>Ditrysia</taxon>
        <taxon>Tineoidea</taxon>
        <taxon>Psychidae</taxon>
        <taxon>Oiketicinae</taxon>
        <taxon>Eumeta</taxon>
    </lineage>
</organism>
<accession>A0A4C1YTU9</accession>
<evidence type="ECO:0000313" key="1">
    <source>
        <dbReference type="EMBL" id="GBP79578.1"/>
    </source>
</evidence>
<keyword evidence="2" id="KW-1185">Reference proteome</keyword>
<sequence>MDRYLPTFLRGRHIDRTYILMSRKRYKVRVRDVRRRHDVKIKTFDVPFVANDAADRSIETPAAVASNDFLSELVARIIMRWDVWAIVNVIDRIDRAARAARPGDCDVTLMESPLRNRLR</sequence>
<dbReference type="Proteomes" id="UP000299102">
    <property type="component" value="Unassembled WGS sequence"/>
</dbReference>